<feature type="domain" description="Microcystin LR degradation protein MlrC N-terminal" evidence="2">
    <location>
        <begin position="2"/>
        <end position="288"/>
    </location>
</feature>
<dbReference type="Proteomes" id="UP000282028">
    <property type="component" value="Unassembled WGS sequence"/>
</dbReference>
<dbReference type="Pfam" id="PF07364">
    <property type="entry name" value="DUF1485"/>
    <property type="match status" value="1"/>
</dbReference>
<organism evidence="3 4">
    <name type="scientific">Brevibacillus invocatus</name>
    <dbReference type="NCBI Taxonomy" id="173959"/>
    <lineage>
        <taxon>Bacteria</taxon>
        <taxon>Bacillati</taxon>
        <taxon>Bacillota</taxon>
        <taxon>Bacilli</taxon>
        <taxon>Bacillales</taxon>
        <taxon>Paenibacillaceae</taxon>
        <taxon>Brevibacillus</taxon>
    </lineage>
</organism>
<dbReference type="OrthoDB" id="9815420at2"/>
<dbReference type="EMBL" id="RHHR01000044">
    <property type="protein sequence ID" value="RNB68506.1"/>
    <property type="molecule type" value="Genomic_DNA"/>
</dbReference>
<comment type="caution">
    <text evidence="3">The sequence shown here is derived from an EMBL/GenBank/DDBJ whole genome shotgun (WGS) entry which is preliminary data.</text>
</comment>
<name>A0A3M8BYK4_9BACL</name>
<protein>
    <submittedName>
        <fullName evidence="3">M81 family peptidase</fullName>
    </submittedName>
</protein>
<dbReference type="RefSeq" id="WP_122910806.1">
    <property type="nucleotide sequence ID" value="NZ_CBCSBE010000014.1"/>
</dbReference>
<keyword evidence="4" id="KW-1185">Reference proteome</keyword>
<proteinExistence type="predicted"/>
<sequence>MRFAIGQLVHETNTFASGITDVATFRQQEWLYGEDIIRAHTGVRSYIGGMLDKGKELGAELVPTFSAVAYPSGIIEEDTWEQLKQNLVASLKAAGEFDAICLSLHGAGVAQHRAQIEEDLMRCLRQEFGEELPIGAALDLHGNLNEAFVQAADLLLGVNLYPHTDEYDRGAEVIQRMFELVSGRIKPVMHLTRLPLLVPTSTTNQGPAAEVNRLCEEWEARPGILDCTFFHGFPYTDTPYVGASVLVTADGDDKLAKEAADEVANQIWARREAFMQKHPSPDTGIRTALAAEGQPVVINETSDNPGAGTPGDGTYLLAALLAANQPHTCFGMLYDPEAARMAHEAGPGATIQLRLGGKTDQLHGQPVEAEAYVKAVTDGSFIRTSPMGAGSLIRMGRSARLVIGNVDVIVCSKRAQVMDDEIFRLHGIDITRYKLVCLKSSQHFRAFFEQHAVRILTVDSPGLSTLDVTTFRYQQLPEPVYPLHAGMKWSAGDEI</sequence>
<evidence type="ECO:0000259" key="2">
    <source>
        <dbReference type="Pfam" id="PF07364"/>
    </source>
</evidence>
<feature type="domain" description="Microcystin LR degradation protein MlrC C-terminal" evidence="1">
    <location>
        <begin position="299"/>
        <end position="474"/>
    </location>
</feature>
<dbReference type="Pfam" id="PF07171">
    <property type="entry name" value="MlrC_C"/>
    <property type="match status" value="1"/>
</dbReference>
<evidence type="ECO:0000313" key="3">
    <source>
        <dbReference type="EMBL" id="RNB68506.1"/>
    </source>
</evidence>
<accession>A0A3M8BYK4</accession>
<evidence type="ECO:0000259" key="1">
    <source>
        <dbReference type="Pfam" id="PF07171"/>
    </source>
</evidence>
<dbReference type="InterPro" id="IPR010799">
    <property type="entry name" value="MlrC_C"/>
</dbReference>
<dbReference type="AlphaFoldDB" id="A0A3M8BYK4"/>
<evidence type="ECO:0000313" key="4">
    <source>
        <dbReference type="Proteomes" id="UP000282028"/>
    </source>
</evidence>
<dbReference type="InterPro" id="IPR015995">
    <property type="entry name" value="MlrC_N"/>
</dbReference>
<dbReference type="InterPro" id="IPR009197">
    <property type="entry name" value="MlrC"/>
</dbReference>
<reference evidence="3 4" key="1">
    <citation type="submission" date="2018-10" db="EMBL/GenBank/DDBJ databases">
        <title>Phylogenomics of Brevibacillus.</title>
        <authorList>
            <person name="Dunlap C."/>
        </authorList>
    </citation>
    <scope>NUCLEOTIDE SEQUENCE [LARGE SCALE GENOMIC DNA]</scope>
    <source>
        <strain evidence="3 4">JCM 12215</strain>
    </source>
</reference>
<gene>
    <name evidence="3" type="ORF">EDM52_20515</name>
</gene>
<dbReference type="PIRSF" id="PIRSF012702">
    <property type="entry name" value="UCP012702"/>
    <property type="match status" value="1"/>
</dbReference>